<keyword evidence="3" id="KW-1185">Reference proteome</keyword>
<name>A0ABX7M6W9_9RHOO</name>
<dbReference type="RefSeq" id="WP_206254306.1">
    <property type="nucleotide sequence ID" value="NZ_CP071060.1"/>
</dbReference>
<sequence>MDMRAAWPPLHAGGAPTFEQASEADFEVLLQIRLVAMRSSLEQIGRFDPLRARQRLAASWDPAMTQHILCDGQRVGFFMLRRTDHALVLQHLYLMPFAQGRGVGSAVMRTLIDESNWAGLPLRVTALRGSPANAFYLKHGFVRCSADEYDLGYVRAPDRDAGARAATTSPKG</sequence>
<dbReference type="EMBL" id="CP071060">
    <property type="protein sequence ID" value="QSI76666.1"/>
    <property type="molecule type" value="Genomic_DNA"/>
</dbReference>
<accession>A0ABX7M6W9</accession>
<dbReference type="InterPro" id="IPR016181">
    <property type="entry name" value="Acyl_CoA_acyltransferase"/>
</dbReference>
<protein>
    <submittedName>
        <fullName evidence="2">GNAT family N-acetyltransferase</fullName>
    </submittedName>
</protein>
<feature type="domain" description="N-acetyltransferase" evidence="1">
    <location>
        <begin position="16"/>
        <end position="160"/>
    </location>
</feature>
<reference evidence="2 3" key="1">
    <citation type="submission" date="2021-02" db="EMBL/GenBank/DDBJ databases">
        <title>Niveibacterium changnyeongensis HC41.</title>
        <authorList>
            <person name="Kang M."/>
        </authorList>
    </citation>
    <scope>NUCLEOTIDE SEQUENCE [LARGE SCALE GENOMIC DNA]</scope>
    <source>
        <strain evidence="2 3">HC41</strain>
    </source>
</reference>
<organism evidence="2 3">
    <name type="scientific">Niveibacterium microcysteis</name>
    <dbReference type="NCBI Taxonomy" id="2811415"/>
    <lineage>
        <taxon>Bacteria</taxon>
        <taxon>Pseudomonadati</taxon>
        <taxon>Pseudomonadota</taxon>
        <taxon>Betaproteobacteria</taxon>
        <taxon>Rhodocyclales</taxon>
        <taxon>Rhodocyclaceae</taxon>
        <taxon>Niveibacterium</taxon>
    </lineage>
</organism>
<proteinExistence type="predicted"/>
<evidence type="ECO:0000259" key="1">
    <source>
        <dbReference type="PROSITE" id="PS51186"/>
    </source>
</evidence>
<dbReference type="SUPFAM" id="SSF55729">
    <property type="entry name" value="Acyl-CoA N-acyltransferases (Nat)"/>
    <property type="match status" value="1"/>
</dbReference>
<dbReference type="Pfam" id="PF13508">
    <property type="entry name" value="Acetyltransf_7"/>
    <property type="match status" value="1"/>
</dbReference>
<gene>
    <name evidence="2" type="ORF">JY500_19745</name>
</gene>
<dbReference type="InterPro" id="IPR000182">
    <property type="entry name" value="GNAT_dom"/>
</dbReference>
<evidence type="ECO:0000313" key="2">
    <source>
        <dbReference type="EMBL" id="QSI76666.1"/>
    </source>
</evidence>
<evidence type="ECO:0000313" key="3">
    <source>
        <dbReference type="Proteomes" id="UP000663570"/>
    </source>
</evidence>
<dbReference type="CDD" id="cd04301">
    <property type="entry name" value="NAT_SF"/>
    <property type="match status" value="1"/>
</dbReference>
<dbReference type="PROSITE" id="PS51186">
    <property type="entry name" value="GNAT"/>
    <property type="match status" value="1"/>
</dbReference>
<dbReference type="Gene3D" id="3.40.630.30">
    <property type="match status" value="1"/>
</dbReference>
<dbReference type="Proteomes" id="UP000663570">
    <property type="component" value="Chromosome"/>
</dbReference>